<dbReference type="Pfam" id="PF02225">
    <property type="entry name" value="PA"/>
    <property type="match status" value="1"/>
</dbReference>
<protein>
    <submittedName>
        <fullName evidence="3">PA domain-containing protein</fullName>
    </submittedName>
</protein>
<sequence length="209" mass="23021">MVPTVAIIVTISLCCWLSLIGLTESGANNLHMYDGIRTHDIIAGDVFFEILDPPELEYTYRLRPAKDFGGSFGTTYKATSGKLVPAVPADACSTRFENAEQLVGNIALVERGDCSFLTKAINVEAVGGAAVIITEIDAESDDYDYYIEMVHDSTDRDTDIPAAFLLGKNGLIIRRTLSKLKQPYAVVNIPVNLTFVQPHEINQPPWLQW</sequence>
<dbReference type="PANTHER" id="PTHR22702">
    <property type="entry name" value="PROTEASE-ASSOCIATED DOMAIN-CONTAINING PROTEIN"/>
    <property type="match status" value="1"/>
</dbReference>
<dbReference type="PANTHER" id="PTHR22702:SF1">
    <property type="entry name" value="PROTEASE-ASSOCIATED DOMAIN-CONTAINING PROTEIN 1"/>
    <property type="match status" value="1"/>
</dbReference>
<keyword evidence="4" id="KW-1185">Reference proteome</keyword>
<dbReference type="RefSeq" id="XP_035790720.1">
    <property type="nucleotide sequence ID" value="XM_035934827.1"/>
</dbReference>
<reference evidence="3 4" key="1">
    <citation type="journal article" date="2017" name="G3 (Bethesda)">
        <title>The Physical Genome Mapping of Anopheles albimanus Corrected Scaffold Misassemblies and Identified Interarm Rearrangements in Genus Anopheles.</title>
        <authorList>
            <person name="Artemov G.N."/>
            <person name="Peery A.N."/>
            <person name="Jiang X."/>
            <person name="Tu Z."/>
            <person name="Stegniy V.N."/>
            <person name="Sharakhova M.V."/>
            <person name="Sharakhov I.V."/>
        </authorList>
    </citation>
    <scope>NUCLEOTIDE SEQUENCE [LARGE SCALE GENOMIC DNA]</scope>
    <source>
        <strain evidence="3 4">ALBI9_A</strain>
    </source>
</reference>
<dbReference type="EnsemblMetazoa" id="AALB010222-RA">
    <property type="protein sequence ID" value="AALB010222-PA"/>
    <property type="gene ID" value="AALB010222"/>
</dbReference>
<dbReference type="SUPFAM" id="SSF52025">
    <property type="entry name" value="PA domain"/>
    <property type="match status" value="1"/>
</dbReference>
<dbReference type="Gene3D" id="3.50.30.30">
    <property type="match status" value="1"/>
</dbReference>
<reference evidence="3" key="2">
    <citation type="submission" date="2022-08" db="UniProtKB">
        <authorList>
            <consortium name="EnsemblMetazoa"/>
        </authorList>
    </citation>
    <scope>IDENTIFICATION</scope>
    <source>
        <strain evidence="3">STECLA/ALBI9_A</strain>
    </source>
</reference>
<dbReference type="GeneID" id="118466015"/>
<accession>A0A182FUI7</accession>
<dbReference type="InterPro" id="IPR003137">
    <property type="entry name" value="PA_domain"/>
</dbReference>
<evidence type="ECO:0000256" key="2">
    <source>
        <dbReference type="ARBA" id="ARBA00023180"/>
    </source>
</evidence>
<keyword evidence="1" id="KW-0732">Signal</keyword>
<dbReference type="VEuPathDB" id="VectorBase:AALB20_030137"/>
<name>A0A182FUI7_ANOAL</name>
<evidence type="ECO:0000313" key="4">
    <source>
        <dbReference type="Proteomes" id="UP000069272"/>
    </source>
</evidence>
<evidence type="ECO:0000313" key="3">
    <source>
        <dbReference type="EnsemblMetazoa" id="AALB010222-PA"/>
    </source>
</evidence>
<organism evidence="3 4">
    <name type="scientific">Anopheles albimanus</name>
    <name type="common">New world malaria mosquito</name>
    <dbReference type="NCBI Taxonomy" id="7167"/>
    <lineage>
        <taxon>Eukaryota</taxon>
        <taxon>Metazoa</taxon>
        <taxon>Ecdysozoa</taxon>
        <taxon>Arthropoda</taxon>
        <taxon>Hexapoda</taxon>
        <taxon>Insecta</taxon>
        <taxon>Pterygota</taxon>
        <taxon>Neoptera</taxon>
        <taxon>Endopterygota</taxon>
        <taxon>Diptera</taxon>
        <taxon>Nematocera</taxon>
        <taxon>Culicoidea</taxon>
        <taxon>Culicidae</taxon>
        <taxon>Anophelinae</taxon>
        <taxon>Anopheles</taxon>
    </lineage>
</organism>
<evidence type="ECO:0000256" key="1">
    <source>
        <dbReference type="ARBA" id="ARBA00022729"/>
    </source>
</evidence>
<dbReference type="KEGG" id="aali:118466015"/>
<dbReference type="OrthoDB" id="206201at2759"/>
<proteinExistence type="predicted"/>
<dbReference type="VEuPathDB" id="VectorBase:AALB010222"/>
<dbReference type="InterPro" id="IPR046450">
    <property type="entry name" value="PA_dom_sf"/>
</dbReference>
<keyword evidence="2" id="KW-0325">Glycoprotein</keyword>
<dbReference type="Proteomes" id="UP000069272">
    <property type="component" value="Chromosome 3R"/>
</dbReference>
<dbReference type="AlphaFoldDB" id="A0A182FUI7"/>